<dbReference type="OrthoDB" id="7053243at2"/>
<dbReference type="EMBL" id="GG657754">
    <property type="protein sequence ID" value="EFL24977.1"/>
    <property type="molecule type" value="Genomic_DNA"/>
</dbReference>
<evidence type="ECO:0000256" key="1">
    <source>
        <dbReference type="SAM" id="MobiDB-lite"/>
    </source>
</evidence>
<dbReference type="AlphaFoldDB" id="D9WBM1"/>
<reference evidence="2 3" key="1">
    <citation type="submission" date="2009-02" db="EMBL/GenBank/DDBJ databases">
        <title>Annotation of Streptomyces hygroscopicus strain ATCC 53653.</title>
        <authorList>
            <consortium name="The Broad Institute Genome Sequencing Platform"/>
            <consortium name="Broad Institute Microbial Sequencing Center"/>
            <person name="Fischbach M."/>
            <person name="Godfrey P."/>
            <person name="Ward D."/>
            <person name="Young S."/>
            <person name="Zeng Q."/>
            <person name="Koehrsen M."/>
            <person name="Alvarado L."/>
            <person name="Berlin A.M."/>
            <person name="Bochicchio J."/>
            <person name="Borenstein D."/>
            <person name="Chapman S.B."/>
            <person name="Chen Z."/>
            <person name="Engels R."/>
            <person name="Freedman E."/>
            <person name="Gellesch M."/>
            <person name="Goldberg J."/>
            <person name="Griggs A."/>
            <person name="Gujja S."/>
            <person name="Heilman E.R."/>
            <person name="Heiman D.I."/>
            <person name="Hepburn T.A."/>
            <person name="Howarth C."/>
            <person name="Jen D."/>
            <person name="Larson L."/>
            <person name="Lewis B."/>
            <person name="Mehta T."/>
            <person name="Park D."/>
            <person name="Pearson M."/>
            <person name="Richards J."/>
            <person name="Roberts A."/>
            <person name="Saif S."/>
            <person name="Shea T.D."/>
            <person name="Shenoy N."/>
            <person name="Sisk P."/>
            <person name="Stolte C."/>
            <person name="Sykes S.N."/>
            <person name="Thomson T."/>
            <person name="Walk T."/>
            <person name="White J."/>
            <person name="Yandava C."/>
            <person name="Straight P."/>
            <person name="Clardy J."/>
            <person name="Hung D."/>
            <person name="Kolter R."/>
            <person name="Mekalanos J."/>
            <person name="Walker S."/>
            <person name="Walsh C.T."/>
            <person name="Wieland-Brown L.C."/>
            <person name="Haas B."/>
            <person name="Nusbaum C."/>
            <person name="Birren B."/>
        </authorList>
    </citation>
    <scope>NUCLEOTIDE SEQUENCE [LARGE SCALE GENOMIC DNA]</scope>
    <source>
        <strain evidence="2 3">ATCC 53653</strain>
    </source>
</reference>
<gene>
    <name evidence="2" type="ORF">SSOG_04691</name>
</gene>
<feature type="region of interest" description="Disordered" evidence="1">
    <location>
        <begin position="261"/>
        <end position="281"/>
    </location>
</feature>
<evidence type="ECO:0000313" key="3">
    <source>
        <dbReference type="Proteomes" id="UP000003963"/>
    </source>
</evidence>
<dbReference type="STRING" id="457427.SSOG_04691"/>
<dbReference type="Proteomes" id="UP000003963">
    <property type="component" value="Unassembled WGS sequence"/>
</dbReference>
<sequence length="963" mass="106388">MAGTAPGGSIAVLKHLHEYLDHHFRTLHEHRQALQPAAPVFTLEHDLNGDDLELLSSAVGGALAEGFDIRHRAQWLPFIVHAAEIGYLYTGDEYWPLFAQKTPGWDCGPQWKINSNRALIKRWFKQFAAEYGGIEPEGAFATNFNIIAWPITHAIMPVDLQRQMAQLLSEARAVLTSEMLDDPNILGACLAARTSRYSDRFQKLCYNQSLLGHIAAALLSGDDEGSPYLVKSTLVRLVADLTKENESRTWLAQARRSAHSVRSRGFLPTSTTQRTAQRDQPLSTVTNPKLLLRQENDGWHLHLELPDLSALQTENNQVVEELRKRRPKIEGRRQPLPRGALLYPGRKPLPTWPRPEIPIIQLEQGLTEVNELIARRCTITQGPWWVFRKQPGGLATEVKGRFIRPGREYILVGRAGSKPPTLLWVTEASVLTDGVHAFDVTTPPVISEEEIIQLATAGLSVVSDVSIQPVGLTPAYWDGEGSVECLAGEPVMLEVRSAQATEKCSVRVNGGIPFLLEWPTGSQQLTFALEDLAVGAHEVHVALLTAGTGMPFTSGSLSVTIRDPHPNLEAATAGTGIRLFATPARPKLTEIWDGRASLSVNGPTAMKAQLTIVLRDDNGRELVRHQNGISLPFSDDAWKRLVAQEFRTGKWSNAYNKAESCEVSVSRSGTGFAFLTCERGFHPLRWVLTKQRNGEYEAYLIDRTDGADTEVLLFPVENPLNGEQRDAGRPVAAPVNGGMIRATSGNVTAAIILPPDPNRLRQNPSNRPIVHYADNSLPEVQRLIFGHHHWSDADLSADPFSHRQQQLVLDTITTALVSLIAGTRWAHLEQKRARLNSHAQTGMLDEMEKLVGAATAQRAVARHIASRLWQWVDSPLALREGFKDAIDAISVNSGFDDSRTAAKFLLLLASRPGSLAACDEAELDMMLRYVMSSPVLIRAARFAVLGTEDIREEPEQPSIRGDQ</sequence>
<organism evidence="2 3">
    <name type="scientific">Streptomyces himastatinicus ATCC 53653</name>
    <dbReference type="NCBI Taxonomy" id="457427"/>
    <lineage>
        <taxon>Bacteria</taxon>
        <taxon>Bacillati</taxon>
        <taxon>Actinomycetota</taxon>
        <taxon>Actinomycetes</taxon>
        <taxon>Kitasatosporales</taxon>
        <taxon>Streptomycetaceae</taxon>
        <taxon>Streptomyces</taxon>
        <taxon>Streptomyces violaceusniger group</taxon>
    </lineage>
</organism>
<protein>
    <submittedName>
        <fullName evidence="2">Uncharacterized protein</fullName>
    </submittedName>
</protein>
<feature type="compositionally biased region" description="Polar residues" evidence="1">
    <location>
        <begin position="268"/>
        <end position="281"/>
    </location>
</feature>
<dbReference type="RefSeq" id="WP_009716781.1">
    <property type="nucleotide sequence ID" value="NZ_GG657754.1"/>
</dbReference>
<keyword evidence="3" id="KW-1185">Reference proteome</keyword>
<evidence type="ECO:0000313" key="2">
    <source>
        <dbReference type="EMBL" id="EFL24977.1"/>
    </source>
</evidence>
<dbReference type="HOGENOM" id="CLU_307153_0_0_11"/>
<proteinExistence type="predicted"/>
<accession>D9WBM1</accession>
<name>D9WBM1_9ACTN</name>